<name>A0ABW0C8L4_9FLAO</name>
<keyword evidence="6 15" id="KW-0031">Aminopeptidase</keyword>
<evidence type="ECO:0000256" key="1">
    <source>
        <dbReference type="ARBA" id="ARBA00000098"/>
    </source>
</evidence>
<reference evidence="16" key="1">
    <citation type="journal article" date="2019" name="Int. J. Syst. Evol. Microbiol.">
        <title>The Global Catalogue of Microorganisms (GCM) 10K type strain sequencing project: providing services to taxonomists for standard genome sequencing and annotation.</title>
        <authorList>
            <consortium name="The Broad Institute Genomics Platform"/>
            <consortium name="The Broad Institute Genome Sequencing Center for Infectious Disease"/>
            <person name="Wu L."/>
            <person name="Ma J."/>
        </authorList>
    </citation>
    <scope>NUCLEOTIDE SEQUENCE [LARGE SCALE GENOMIC DNA]</scope>
    <source>
        <strain evidence="16">JCM 17978</strain>
    </source>
</reference>
<sequence length="666" mass="76607">MKYLLALVGFLFSSIAFSQQTDYVDFKQVQAYVVPNVSTKSVSGNLTVVFDILKSTDSIFLDSQNMTFSKVLWNGSKIRFENDGKRLILFNAFKPSKENTIVLQFTANPKKALYFVGWDTKAPNQIWSQGQGKYTSNWLPSIDDMNDKIEFDLTVEFDSHYQVIANGKLVDKQINGANTIWSYNMKQPMASYLVALAIGNYDKSEDISESGIPLEMYYYPEDSIKAEPTYRYTKQMFNFLETEIGVPYPWQNYKQVPVHDFLYSGMENTGTTIFADSFVIDSIAFHDRNYVNVNAHELAHQWFGNLVTETSGTHHWLQEGFSTYYALLAEQDVFGKNYYYMRLYEYAQELLEQDSRKEGTSLLNPKSSSTTFYKKGAWVLHALREKIGDDAFKTAIKNYLEIYKFKNVETTHFIHESEKTSGQNLDAFVAVWLEAETFPYNEALASLEQSQFIQEYLMADCEAKNAKCDYYLSAPLSAEAKAKIVAQVPGRITAANFNDGLKVRQAISKNLTKIPLVLKTNYESLLSDKSYMTIESALYNLWVNFPDKRVDYLNQTKAIVGFNDKNVRLLWLVLALSTPEYDETNKQLYFNELVSYTSADYSFEVRQGAFSYLNALQVFPEPAILNLMDASHHYNWRFKSFAKNLIEVLSNTEKYADIIQRLTMKN</sequence>
<dbReference type="InterPro" id="IPR014782">
    <property type="entry name" value="Peptidase_M1_dom"/>
</dbReference>
<evidence type="ECO:0000256" key="5">
    <source>
        <dbReference type="ARBA" id="ARBA00015611"/>
    </source>
</evidence>
<dbReference type="Pfam" id="PF01433">
    <property type="entry name" value="Peptidase_M1"/>
    <property type="match status" value="1"/>
</dbReference>
<dbReference type="RefSeq" id="WP_376861077.1">
    <property type="nucleotide sequence ID" value="NZ_JBHSLA010000004.1"/>
</dbReference>
<dbReference type="SUPFAM" id="SSF63737">
    <property type="entry name" value="Leukotriene A4 hydrolase N-terminal domain"/>
    <property type="match status" value="1"/>
</dbReference>
<dbReference type="PANTHER" id="PTHR11533">
    <property type="entry name" value="PROTEASE M1 ZINC METALLOPROTEASE"/>
    <property type="match status" value="1"/>
</dbReference>
<protein>
    <recommendedName>
        <fullName evidence="5">Aminopeptidase N</fullName>
        <ecNumber evidence="4">3.4.11.2</ecNumber>
    </recommendedName>
</protein>
<dbReference type="PRINTS" id="PR00756">
    <property type="entry name" value="ALADIPTASE"/>
</dbReference>
<dbReference type="Pfam" id="PF17900">
    <property type="entry name" value="Peptidase_M1_N"/>
    <property type="match status" value="1"/>
</dbReference>
<evidence type="ECO:0000256" key="4">
    <source>
        <dbReference type="ARBA" id="ARBA00012564"/>
    </source>
</evidence>
<dbReference type="InterPro" id="IPR001930">
    <property type="entry name" value="Peptidase_M1"/>
</dbReference>
<evidence type="ECO:0000256" key="11">
    <source>
        <dbReference type="ARBA" id="ARBA00023049"/>
    </source>
</evidence>
<evidence type="ECO:0000256" key="10">
    <source>
        <dbReference type="ARBA" id="ARBA00022833"/>
    </source>
</evidence>
<evidence type="ECO:0000256" key="12">
    <source>
        <dbReference type="SAM" id="SignalP"/>
    </source>
</evidence>
<evidence type="ECO:0000313" key="16">
    <source>
        <dbReference type="Proteomes" id="UP001596162"/>
    </source>
</evidence>
<keyword evidence="7" id="KW-0645">Protease</keyword>
<feature type="chain" id="PRO_5046792305" description="Aminopeptidase N" evidence="12">
    <location>
        <begin position="19"/>
        <end position="666"/>
    </location>
</feature>
<feature type="signal peptide" evidence="12">
    <location>
        <begin position="1"/>
        <end position="18"/>
    </location>
</feature>
<gene>
    <name evidence="15" type="ORF">ACFPH8_11460</name>
</gene>
<dbReference type="Proteomes" id="UP001596162">
    <property type="component" value="Unassembled WGS sequence"/>
</dbReference>
<evidence type="ECO:0000256" key="8">
    <source>
        <dbReference type="ARBA" id="ARBA00022723"/>
    </source>
</evidence>
<keyword evidence="16" id="KW-1185">Reference proteome</keyword>
<dbReference type="Gene3D" id="1.10.390.10">
    <property type="entry name" value="Neutral Protease Domain 2"/>
    <property type="match status" value="1"/>
</dbReference>
<comment type="similarity">
    <text evidence="3">Belongs to the peptidase M1 family.</text>
</comment>
<dbReference type="GO" id="GO:0004177">
    <property type="term" value="F:aminopeptidase activity"/>
    <property type="evidence" value="ECO:0007669"/>
    <property type="project" value="UniProtKB-KW"/>
</dbReference>
<feature type="domain" description="Peptidase M1 membrane alanine aminopeptidase" evidence="13">
    <location>
        <begin position="232"/>
        <end position="432"/>
    </location>
</feature>
<evidence type="ECO:0000256" key="7">
    <source>
        <dbReference type="ARBA" id="ARBA00022670"/>
    </source>
</evidence>
<evidence type="ECO:0000256" key="2">
    <source>
        <dbReference type="ARBA" id="ARBA00001947"/>
    </source>
</evidence>
<evidence type="ECO:0000259" key="13">
    <source>
        <dbReference type="Pfam" id="PF01433"/>
    </source>
</evidence>
<keyword evidence="11" id="KW-0482">Metalloprotease</keyword>
<dbReference type="CDD" id="cd09603">
    <property type="entry name" value="M1_APN_like"/>
    <property type="match status" value="1"/>
</dbReference>
<evidence type="ECO:0000256" key="6">
    <source>
        <dbReference type="ARBA" id="ARBA00022438"/>
    </source>
</evidence>
<comment type="catalytic activity">
    <reaction evidence="1">
        <text>Release of an N-terminal amino acid, Xaa-|-Yaa- from a peptide, amide or arylamide. Xaa is preferably Ala, but may be most amino acids including Pro (slow action). When a terminal hydrophobic residue is followed by a prolyl residue, the two may be released as an intact Xaa-Pro dipeptide.</text>
        <dbReference type="EC" id="3.4.11.2"/>
    </reaction>
</comment>
<dbReference type="InterPro" id="IPR027268">
    <property type="entry name" value="Peptidase_M4/M1_CTD_sf"/>
</dbReference>
<dbReference type="InterPro" id="IPR045357">
    <property type="entry name" value="Aminopeptidase_N-like_N"/>
</dbReference>
<keyword evidence="8" id="KW-0479">Metal-binding</keyword>
<dbReference type="Gene3D" id="2.60.40.1730">
    <property type="entry name" value="tricorn interacting facor f3 domain"/>
    <property type="match status" value="1"/>
</dbReference>
<comment type="cofactor">
    <cofactor evidence="2">
        <name>Zn(2+)</name>
        <dbReference type="ChEBI" id="CHEBI:29105"/>
    </cofactor>
</comment>
<keyword evidence="10" id="KW-0862">Zinc</keyword>
<evidence type="ECO:0000259" key="14">
    <source>
        <dbReference type="Pfam" id="PF17900"/>
    </source>
</evidence>
<keyword evidence="9 15" id="KW-0378">Hydrolase</keyword>
<dbReference type="PANTHER" id="PTHR11533:SF174">
    <property type="entry name" value="PUROMYCIN-SENSITIVE AMINOPEPTIDASE-RELATED"/>
    <property type="match status" value="1"/>
</dbReference>
<feature type="domain" description="Aminopeptidase N-like N-terminal" evidence="14">
    <location>
        <begin position="34"/>
        <end position="193"/>
    </location>
</feature>
<evidence type="ECO:0000256" key="9">
    <source>
        <dbReference type="ARBA" id="ARBA00022801"/>
    </source>
</evidence>
<dbReference type="InterPro" id="IPR042097">
    <property type="entry name" value="Aminopeptidase_N-like_N_sf"/>
</dbReference>
<comment type="caution">
    <text evidence="15">The sequence shown here is derived from an EMBL/GenBank/DDBJ whole genome shotgun (WGS) entry which is preliminary data.</text>
</comment>
<keyword evidence="12" id="KW-0732">Signal</keyword>
<organism evidence="15 16">
    <name type="scientific">Bizionia hallyeonensis</name>
    <dbReference type="NCBI Taxonomy" id="1123757"/>
    <lineage>
        <taxon>Bacteria</taxon>
        <taxon>Pseudomonadati</taxon>
        <taxon>Bacteroidota</taxon>
        <taxon>Flavobacteriia</taxon>
        <taxon>Flavobacteriales</taxon>
        <taxon>Flavobacteriaceae</taxon>
        <taxon>Bizionia</taxon>
    </lineage>
</organism>
<proteinExistence type="inferred from homology"/>
<evidence type="ECO:0000256" key="3">
    <source>
        <dbReference type="ARBA" id="ARBA00010136"/>
    </source>
</evidence>
<dbReference type="SUPFAM" id="SSF55486">
    <property type="entry name" value="Metalloproteases ('zincins'), catalytic domain"/>
    <property type="match status" value="1"/>
</dbReference>
<accession>A0ABW0C8L4</accession>
<dbReference type="EC" id="3.4.11.2" evidence="4"/>
<evidence type="ECO:0000313" key="15">
    <source>
        <dbReference type="EMBL" id="MFC5195950.1"/>
    </source>
</evidence>
<dbReference type="EMBL" id="JBHSLA010000004">
    <property type="protein sequence ID" value="MFC5195950.1"/>
    <property type="molecule type" value="Genomic_DNA"/>
</dbReference>
<dbReference type="InterPro" id="IPR050344">
    <property type="entry name" value="Peptidase_M1_aminopeptidases"/>
</dbReference>